<dbReference type="GO" id="GO:0016887">
    <property type="term" value="F:ATP hydrolysis activity"/>
    <property type="evidence" value="ECO:0007669"/>
    <property type="project" value="InterPro"/>
</dbReference>
<dbReference type="GO" id="GO:0140359">
    <property type="term" value="F:ABC-type transporter activity"/>
    <property type="evidence" value="ECO:0007669"/>
    <property type="project" value="InterPro"/>
</dbReference>
<keyword evidence="9" id="KW-1185">Reference proteome</keyword>
<dbReference type="GO" id="GO:0034040">
    <property type="term" value="F:ATPase-coupled lipid transmembrane transporter activity"/>
    <property type="evidence" value="ECO:0007669"/>
    <property type="project" value="TreeGrafter"/>
</dbReference>
<feature type="transmembrane region" description="Helical" evidence="5">
    <location>
        <begin position="176"/>
        <end position="200"/>
    </location>
</feature>
<keyword evidence="4 5" id="KW-0472">Membrane</keyword>
<dbReference type="Gene3D" id="1.20.1560.10">
    <property type="entry name" value="ABC transporter type 1, transmembrane domain"/>
    <property type="match status" value="1"/>
</dbReference>
<dbReference type="AlphaFoldDB" id="A0A7X0JJW1"/>
<accession>A0A7X0JJW1</accession>
<dbReference type="Gene3D" id="3.40.50.300">
    <property type="entry name" value="P-loop containing nucleotide triphosphate hydrolases"/>
    <property type="match status" value="2"/>
</dbReference>
<feature type="domain" description="ABC transmembrane type-1" evidence="7">
    <location>
        <begin position="90"/>
        <end position="326"/>
    </location>
</feature>
<evidence type="ECO:0000256" key="4">
    <source>
        <dbReference type="ARBA" id="ARBA00023136"/>
    </source>
</evidence>
<dbReference type="GO" id="GO:0005524">
    <property type="term" value="F:ATP binding"/>
    <property type="evidence" value="ECO:0007669"/>
    <property type="project" value="UniProtKB-KW"/>
</dbReference>
<dbReference type="InterPro" id="IPR011527">
    <property type="entry name" value="ABC1_TM_dom"/>
</dbReference>
<evidence type="ECO:0000256" key="5">
    <source>
        <dbReference type="SAM" id="Phobius"/>
    </source>
</evidence>
<protein>
    <submittedName>
        <fullName evidence="8">Putative ABC transport system ATP-binding protein</fullName>
    </submittedName>
</protein>
<keyword evidence="8" id="KW-0547">Nucleotide-binding</keyword>
<evidence type="ECO:0000256" key="3">
    <source>
        <dbReference type="ARBA" id="ARBA00022989"/>
    </source>
</evidence>
<dbReference type="PROSITE" id="PS50893">
    <property type="entry name" value="ABC_TRANSPORTER_2"/>
    <property type="match status" value="1"/>
</dbReference>
<dbReference type="InterPro" id="IPR039421">
    <property type="entry name" value="Type_1_exporter"/>
</dbReference>
<comment type="caution">
    <text evidence="8">The sequence shown here is derived from an EMBL/GenBank/DDBJ whole genome shotgun (WGS) entry which is preliminary data.</text>
</comment>
<evidence type="ECO:0000313" key="9">
    <source>
        <dbReference type="Proteomes" id="UP000585437"/>
    </source>
</evidence>
<dbReference type="GO" id="GO:0005886">
    <property type="term" value="C:plasma membrane"/>
    <property type="evidence" value="ECO:0007669"/>
    <property type="project" value="UniProtKB-SubCell"/>
</dbReference>
<dbReference type="RefSeq" id="WP_062453552.1">
    <property type="nucleotide sequence ID" value="NZ_JACHBU010000004.1"/>
</dbReference>
<evidence type="ECO:0000259" key="7">
    <source>
        <dbReference type="PROSITE" id="PS50929"/>
    </source>
</evidence>
<dbReference type="Pfam" id="PF00664">
    <property type="entry name" value="ABC_membrane"/>
    <property type="match status" value="1"/>
</dbReference>
<proteinExistence type="predicted"/>
<organism evidence="8 9">
    <name type="scientific">Rhizobium soli</name>
    <dbReference type="NCBI Taxonomy" id="424798"/>
    <lineage>
        <taxon>Bacteria</taxon>
        <taxon>Pseudomonadati</taxon>
        <taxon>Pseudomonadota</taxon>
        <taxon>Alphaproteobacteria</taxon>
        <taxon>Hyphomicrobiales</taxon>
        <taxon>Rhizobiaceae</taxon>
        <taxon>Rhizobium/Agrobacterium group</taxon>
        <taxon>Rhizobium</taxon>
    </lineage>
</organism>
<dbReference type="PROSITE" id="PS50929">
    <property type="entry name" value="ABC_TM1F"/>
    <property type="match status" value="1"/>
</dbReference>
<feature type="transmembrane region" description="Helical" evidence="5">
    <location>
        <begin position="18"/>
        <end position="35"/>
    </location>
</feature>
<feature type="transmembrane region" description="Helical" evidence="5">
    <location>
        <begin position="84"/>
        <end position="108"/>
    </location>
</feature>
<dbReference type="InterPro" id="IPR003439">
    <property type="entry name" value="ABC_transporter-like_ATP-bd"/>
</dbReference>
<dbReference type="PANTHER" id="PTHR24221">
    <property type="entry name" value="ATP-BINDING CASSETTE SUB-FAMILY B"/>
    <property type="match status" value="1"/>
</dbReference>
<evidence type="ECO:0000259" key="6">
    <source>
        <dbReference type="PROSITE" id="PS50893"/>
    </source>
</evidence>
<evidence type="ECO:0000256" key="2">
    <source>
        <dbReference type="ARBA" id="ARBA00022692"/>
    </source>
</evidence>
<gene>
    <name evidence="8" type="ORF">F4695_002302</name>
</gene>
<dbReference type="InterPro" id="IPR027417">
    <property type="entry name" value="P-loop_NTPase"/>
</dbReference>
<keyword evidence="2 5" id="KW-0812">Transmembrane</keyword>
<dbReference type="InterPro" id="IPR036640">
    <property type="entry name" value="ABC1_TM_sf"/>
</dbReference>
<evidence type="ECO:0000256" key="1">
    <source>
        <dbReference type="ARBA" id="ARBA00004651"/>
    </source>
</evidence>
<dbReference type="CDD" id="cd07346">
    <property type="entry name" value="ABC_6TM_exporters"/>
    <property type="match status" value="1"/>
</dbReference>
<name>A0A7X0JJW1_9HYPH</name>
<evidence type="ECO:0000313" key="8">
    <source>
        <dbReference type="EMBL" id="MBB6508945.1"/>
    </source>
</evidence>
<dbReference type="PANTHER" id="PTHR24221:SF654">
    <property type="entry name" value="ATP-BINDING CASSETTE SUB-FAMILY B MEMBER 6"/>
    <property type="match status" value="1"/>
</dbReference>
<dbReference type="SUPFAM" id="SSF90123">
    <property type="entry name" value="ABC transporter transmembrane region"/>
    <property type="match status" value="1"/>
</dbReference>
<feature type="domain" description="ABC transporter" evidence="6">
    <location>
        <begin position="370"/>
        <end position="909"/>
    </location>
</feature>
<reference evidence="8 9" key="1">
    <citation type="submission" date="2020-08" db="EMBL/GenBank/DDBJ databases">
        <title>The Agave Microbiome: Exploring the role of microbial communities in plant adaptations to desert environments.</title>
        <authorList>
            <person name="Partida-Martinez L.P."/>
        </authorList>
    </citation>
    <scope>NUCLEOTIDE SEQUENCE [LARGE SCALE GENOMIC DNA]</scope>
    <source>
        <strain evidence="8 9">AS3.12</strain>
    </source>
</reference>
<sequence>MEKHLLRYIWNHTRPQQLWVLAIVLISMIPYFLAFDLPKQIINGPIQGEGFEMAAATRPFLAFQFTIPLTQWSFGFEGFELNRLATLMALSGVFLLLVIVNGLFKFYINTYKGRLGERLLRRIRYELVDRLLRFPPSTMRQIRGAEVSSMVKDEVEPFGGFTGDAFVQPAMLGGQAIAALTFILLQNLWLGLIAAFMVAIQVGIIPKMRRRLIDLGRQRQITARHLAGKVGEIVEGMDTIHSYDTSNYERADISDRLGQIFQIRYDLYRWKFIVKFVNNFLSQLTPFLFYSIGGYFALRGTLDVGQLVAVINAYKDLPGPLKELIDWDQARQDVQVKYEQVREQFEPGVLIAPTLHALAHDVPDHTPSPLAALNLTIVDGSGAHIAENVTLKIEPGELVAMIDNAGIGAEATAEAFGRITWPASGRVMLGEVDLLELPEAVTGRQVSYASADSYFFHGTLKDNLLYGLKHAPAVQEKSADEPKHKKLRRRWKMSEAERAGNTTHDPSVDWIDRRSTSVSEGGEDDVKQSVLRALDAVQLTADVMELALHSYLDPAEHEELTGRVVEMRFALREELASQGLGNLVSYFDFSAYNTEATVRENLLFAATRQSAELDMELAEGEYVFEVLKTANLFDLFYDMGLSIAENLSEIFQGLPPEHPLFQQLEHITTDDIAFYEQLLKRKRSRRDFKPSEDDRRAVVKLSLYYIEPRYRFGVLTAEIMNQIVATRDIFYANLPASLRSRIERYDPHKYMGSATLRENILFGKLSQRNADAPTKIRNVAGKLLREMGLYESFIGIGLDYDMGASGRRLTLVQRHKLSLARALVRRSNYYIFNKPLPGLDRRAQEEIVKNVLHFLAQQDNNPSVAWVLSNTALSRLFHRVIVFDKGSVAEDDSFEALDTKSGIFKSLVA</sequence>
<keyword evidence="8" id="KW-0067">ATP-binding</keyword>
<dbReference type="EMBL" id="JACHBU010000004">
    <property type="protein sequence ID" value="MBB6508945.1"/>
    <property type="molecule type" value="Genomic_DNA"/>
</dbReference>
<comment type="subcellular location">
    <subcellularLocation>
        <location evidence="1">Cell membrane</location>
        <topology evidence="1">Multi-pass membrane protein</topology>
    </subcellularLocation>
</comment>
<dbReference type="SUPFAM" id="SSF52540">
    <property type="entry name" value="P-loop containing nucleoside triphosphate hydrolases"/>
    <property type="match status" value="2"/>
</dbReference>
<keyword evidence="3 5" id="KW-1133">Transmembrane helix</keyword>
<dbReference type="Proteomes" id="UP000585437">
    <property type="component" value="Unassembled WGS sequence"/>
</dbReference>